<protein>
    <submittedName>
        <fullName evidence="2">Uncharacterized protein</fullName>
    </submittedName>
</protein>
<evidence type="ECO:0000313" key="3">
    <source>
        <dbReference type="Proteomes" id="UP000654345"/>
    </source>
</evidence>
<organism evidence="2 3">
    <name type="scientific">Ktedonobacter robiniae</name>
    <dbReference type="NCBI Taxonomy" id="2778365"/>
    <lineage>
        <taxon>Bacteria</taxon>
        <taxon>Bacillati</taxon>
        <taxon>Chloroflexota</taxon>
        <taxon>Ktedonobacteria</taxon>
        <taxon>Ktedonobacterales</taxon>
        <taxon>Ktedonobacteraceae</taxon>
        <taxon>Ktedonobacter</taxon>
    </lineage>
</organism>
<sequence length="167" mass="18093">MLRRFLRYRSVWCGLGVVCLVLGILGAINVVLARSALPSVSFSWILSDLLWWPGYIRGLGFGGVLTYIGIGIFLLGISSGRGRVAYWCLQAATWCAGLNTWYQHAGSWGPGALDIIMPTNLLGCVITLACSLALLAAYVPITRLFRRLLEANSAEKDLEAAKTTAEA</sequence>
<accession>A0ABQ3UMX2</accession>
<dbReference type="Proteomes" id="UP000654345">
    <property type="component" value="Unassembled WGS sequence"/>
</dbReference>
<keyword evidence="1" id="KW-0812">Transmembrane</keyword>
<comment type="caution">
    <text evidence="2">The sequence shown here is derived from an EMBL/GenBank/DDBJ whole genome shotgun (WGS) entry which is preliminary data.</text>
</comment>
<keyword evidence="3" id="KW-1185">Reference proteome</keyword>
<name>A0ABQ3UMX2_9CHLR</name>
<reference evidence="2 3" key="1">
    <citation type="journal article" date="2021" name="Int. J. Syst. Evol. Microbiol.">
        <title>Reticulibacter mediterranei gen. nov., sp. nov., within the new family Reticulibacteraceae fam. nov., and Ktedonospora formicarum gen. nov., sp. nov., Ktedonobacter robiniae sp. nov., Dictyobacter formicarum sp. nov. and Dictyobacter arantiisoli sp. nov., belonging to the class Ktedonobacteria.</title>
        <authorList>
            <person name="Yabe S."/>
            <person name="Zheng Y."/>
            <person name="Wang C.M."/>
            <person name="Sakai Y."/>
            <person name="Abe K."/>
            <person name="Yokota A."/>
            <person name="Donadio S."/>
            <person name="Cavaletti L."/>
            <person name="Monciardini P."/>
        </authorList>
    </citation>
    <scope>NUCLEOTIDE SEQUENCE [LARGE SCALE GENOMIC DNA]</scope>
    <source>
        <strain evidence="2 3">SOSP1-30</strain>
    </source>
</reference>
<proteinExistence type="predicted"/>
<dbReference type="EMBL" id="BNJG01000001">
    <property type="protein sequence ID" value="GHO54030.1"/>
    <property type="molecule type" value="Genomic_DNA"/>
</dbReference>
<dbReference type="RefSeq" id="WP_201370788.1">
    <property type="nucleotide sequence ID" value="NZ_BNJG01000001.1"/>
</dbReference>
<feature type="transmembrane region" description="Helical" evidence="1">
    <location>
        <begin position="115"/>
        <end position="139"/>
    </location>
</feature>
<evidence type="ECO:0000313" key="2">
    <source>
        <dbReference type="EMBL" id="GHO54030.1"/>
    </source>
</evidence>
<keyword evidence="1" id="KW-1133">Transmembrane helix</keyword>
<feature type="transmembrane region" description="Helical" evidence="1">
    <location>
        <begin position="12"/>
        <end position="35"/>
    </location>
</feature>
<feature type="transmembrane region" description="Helical" evidence="1">
    <location>
        <begin position="84"/>
        <end position="103"/>
    </location>
</feature>
<evidence type="ECO:0000256" key="1">
    <source>
        <dbReference type="SAM" id="Phobius"/>
    </source>
</evidence>
<keyword evidence="1" id="KW-0472">Membrane</keyword>
<gene>
    <name evidence="2" type="ORF">KSB_25050</name>
</gene>
<feature type="transmembrane region" description="Helical" evidence="1">
    <location>
        <begin position="55"/>
        <end position="77"/>
    </location>
</feature>